<evidence type="ECO:0000256" key="1">
    <source>
        <dbReference type="SAM" id="MobiDB-lite"/>
    </source>
</evidence>
<evidence type="ECO:0000256" key="2">
    <source>
        <dbReference type="SAM" id="SignalP"/>
    </source>
</evidence>
<sequence length="374" mass="42331">MKKLTFYLLLITFVLAGCTAVNTELQTKEKLMIGSGNDQQLIEFYKANLKLEPFYKAKLVDLYLTQKDIKSAELYRNTYSESDLEQPEFILTNARLDYQKKNYAQALENLDLYLDEGGEEGQFHLLKGKILAQQKHFSEAIEQFEESRKQGASDREAGNNIAVVKMMQSDYLGATDTLYDLYLASPSDKKVRSNLIISSVNADRPDIALEVLRHTNSDEQARKQLAALMRSIKKNKRSGSSVRQSTAKTPFNSRGAGASFVAPTTKVSRLATDNEFQQAKNSLDGSELDPNKLKPGVLPIYRVQVLATYTAIPSDFLNYLKTNYGAVYSYTHGLWKRYCIGEFNDLDEAKTFLTSLDIKGAFVVDYTKKRYVRL</sequence>
<feature type="chain" id="PRO_5008079544" evidence="2">
    <location>
        <begin position="17"/>
        <end position="374"/>
    </location>
</feature>
<reference evidence="3 4" key="1">
    <citation type="journal article" date="2016" name="Syst. Appl. Microbiol.">
        <title>Vibrio bivalvicida sp. nov., a novel larval pathogen for bivalve molluscs reared in a hatchery.</title>
        <authorList>
            <person name="Dubert J."/>
            <person name="Romalde J.L."/>
            <person name="Prado S."/>
            <person name="Barja J.L."/>
        </authorList>
    </citation>
    <scope>NUCLEOTIDE SEQUENCE [LARGE SCALE GENOMIC DNA]</scope>
    <source>
        <strain evidence="3 4">605</strain>
    </source>
</reference>
<feature type="compositionally biased region" description="Polar residues" evidence="1">
    <location>
        <begin position="238"/>
        <end position="252"/>
    </location>
</feature>
<organism evidence="3 4">
    <name type="scientific">Vibrio bivalvicida</name>
    <dbReference type="NCBI Taxonomy" id="1276888"/>
    <lineage>
        <taxon>Bacteria</taxon>
        <taxon>Pseudomonadati</taxon>
        <taxon>Pseudomonadota</taxon>
        <taxon>Gammaproteobacteria</taxon>
        <taxon>Vibrionales</taxon>
        <taxon>Vibrionaceae</taxon>
        <taxon>Vibrio</taxon>
        <taxon>Vibrio oreintalis group</taxon>
    </lineage>
</organism>
<keyword evidence="2" id="KW-0732">Signal</keyword>
<name>A0A177Y478_9VIBR</name>
<protein>
    <submittedName>
        <fullName evidence="3">Pilus assembly protein TadD</fullName>
    </submittedName>
</protein>
<dbReference type="AlphaFoldDB" id="A0A177Y478"/>
<dbReference type="Gene3D" id="1.25.40.10">
    <property type="entry name" value="Tetratricopeptide repeat domain"/>
    <property type="match status" value="1"/>
</dbReference>
<dbReference type="InterPro" id="IPR011990">
    <property type="entry name" value="TPR-like_helical_dom_sf"/>
</dbReference>
<feature type="signal peptide" evidence="2">
    <location>
        <begin position="1"/>
        <end position="16"/>
    </location>
</feature>
<proteinExistence type="predicted"/>
<gene>
    <name evidence="3" type="ORF">APB76_03080</name>
</gene>
<evidence type="ECO:0000313" key="3">
    <source>
        <dbReference type="EMBL" id="OAJ95693.1"/>
    </source>
</evidence>
<dbReference type="PROSITE" id="PS51257">
    <property type="entry name" value="PROKAR_LIPOPROTEIN"/>
    <property type="match status" value="1"/>
</dbReference>
<comment type="caution">
    <text evidence="3">The sequence shown here is derived from an EMBL/GenBank/DDBJ whole genome shotgun (WGS) entry which is preliminary data.</text>
</comment>
<accession>A0A177Y478</accession>
<dbReference type="RefSeq" id="WP_054962976.1">
    <property type="nucleotide sequence ID" value="NZ_LLEI02000016.1"/>
</dbReference>
<feature type="region of interest" description="Disordered" evidence="1">
    <location>
        <begin position="234"/>
        <end position="257"/>
    </location>
</feature>
<dbReference type="Proteomes" id="UP000078406">
    <property type="component" value="Unassembled WGS sequence"/>
</dbReference>
<dbReference type="EMBL" id="LLEI02000016">
    <property type="protein sequence ID" value="OAJ95693.1"/>
    <property type="molecule type" value="Genomic_DNA"/>
</dbReference>
<evidence type="ECO:0000313" key="4">
    <source>
        <dbReference type="Proteomes" id="UP000078406"/>
    </source>
</evidence>
<dbReference type="SUPFAM" id="SSF48452">
    <property type="entry name" value="TPR-like"/>
    <property type="match status" value="1"/>
</dbReference>